<protein>
    <submittedName>
        <fullName evidence="1">Uncharacterized protein</fullName>
    </submittedName>
</protein>
<evidence type="ECO:0000313" key="2">
    <source>
        <dbReference type="Proteomes" id="UP000242715"/>
    </source>
</evidence>
<evidence type="ECO:0000313" key="1">
    <source>
        <dbReference type="EMBL" id="GAU34169.1"/>
    </source>
</evidence>
<sequence length="113" mass="12498">MPNHFGASLHLLQKLGGLDTMNAIEEQTVVDLLKLSLISKSPLTDLILKKNQTVDNLNRRNNLEFLIGEPPSDEDSQMSVKVTGLNILKASLTSTSALQNALKKFIRTIKVEK</sequence>
<reference evidence="2" key="1">
    <citation type="journal article" date="2017" name="Front. Plant Sci.">
        <title>Climate Clever Clovers: New Paradigm to Reduce the Environmental Footprint of Ruminants by Breeding Low Methanogenic Forages Utilizing Haplotype Variation.</title>
        <authorList>
            <person name="Kaur P."/>
            <person name="Appels R."/>
            <person name="Bayer P.E."/>
            <person name="Keeble-Gagnere G."/>
            <person name="Wang J."/>
            <person name="Hirakawa H."/>
            <person name="Shirasawa K."/>
            <person name="Vercoe P."/>
            <person name="Stefanova K."/>
            <person name="Durmic Z."/>
            <person name="Nichols P."/>
            <person name="Revell C."/>
            <person name="Isobe S.N."/>
            <person name="Edwards D."/>
            <person name="Erskine W."/>
        </authorList>
    </citation>
    <scope>NUCLEOTIDE SEQUENCE [LARGE SCALE GENOMIC DNA]</scope>
    <source>
        <strain evidence="2">cv. Daliak</strain>
    </source>
</reference>
<organism evidence="1 2">
    <name type="scientific">Trifolium subterraneum</name>
    <name type="common">Subterranean clover</name>
    <dbReference type="NCBI Taxonomy" id="3900"/>
    <lineage>
        <taxon>Eukaryota</taxon>
        <taxon>Viridiplantae</taxon>
        <taxon>Streptophyta</taxon>
        <taxon>Embryophyta</taxon>
        <taxon>Tracheophyta</taxon>
        <taxon>Spermatophyta</taxon>
        <taxon>Magnoliopsida</taxon>
        <taxon>eudicotyledons</taxon>
        <taxon>Gunneridae</taxon>
        <taxon>Pentapetalae</taxon>
        <taxon>rosids</taxon>
        <taxon>fabids</taxon>
        <taxon>Fabales</taxon>
        <taxon>Fabaceae</taxon>
        <taxon>Papilionoideae</taxon>
        <taxon>50 kb inversion clade</taxon>
        <taxon>NPAAA clade</taxon>
        <taxon>Hologalegina</taxon>
        <taxon>IRL clade</taxon>
        <taxon>Trifolieae</taxon>
        <taxon>Trifolium</taxon>
    </lineage>
</organism>
<name>A0A2Z6NRE9_TRISU</name>
<dbReference type="Pfam" id="PF05056">
    <property type="entry name" value="DUF674"/>
    <property type="match status" value="1"/>
</dbReference>
<dbReference type="AlphaFoldDB" id="A0A2Z6NRE9"/>
<dbReference type="EMBL" id="DF973548">
    <property type="protein sequence ID" value="GAU34169.1"/>
    <property type="molecule type" value="Genomic_DNA"/>
</dbReference>
<gene>
    <name evidence="1" type="ORF">TSUD_162690</name>
</gene>
<accession>A0A2Z6NRE9</accession>
<dbReference type="Proteomes" id="UP000242715">
    <property type="component" value="Unassembled WGS sequence"/>
</dbReference>
<proteinExistence type="predicted"/>
<keyword evidence="2" id="KW-1185">Reference proteome</keyword>
<dbReference type="InterPro" id="IPR007750">
    <property type="entry name" value="DUF674"/>
</dbReference>